<feature type="region of interest" description="Disordered" evidence="1">
    <location>
        <begin position="1"/>
        <end position="20"/>
    </location>
</feature>
<keyword evidence="2" id="KW-1185">Reference proteome</keyword>
<dbReference type="Gene3D" id="3.30.250.20">
    <property type="entry name" value="L1 transposable element, C-terminal domain"/>
    <property type="match status" value="1"/>
</dbReference>
<evidence type="ECO:0000313" key="3">
    <source>
        <dbReference type="RefSeq" id="XP_015270911.1"/>
    </source>
</evidence>
<protein>
    <submittedName>
        <fullName evidence="3 4">Uncharacterized protein LOC107114007</fullName>
    </submittedName>
</protein>
<dbReference type="GeneID" id="107114007"/>
<reference evidence="3 4" key="1">
    <citation type="submission" date="2025-05" db="UniProtKB">
        <authorList>
            <consortium name="RefSeq"/>
        </authorList>
    </citation>
    <scope>IDENTIFICATION</scope>
</reference>
<proteinExistence type="predicted"/>
<evidence type="ECO:0000256" key="1">
    <source>
        <dbReference type="SAM" id="MobiDB-lite"/>
    </source>
</evidence>
<dbReference type="PANTHER" id="PTHR11505">
    <property type="entry name" value="L1 TRANSPOSABLE ELEMENT-RELATED"/>
    <property type="match status" value="1"/>
</dbReference>
<accession>A0ABM1KB25</accession>
<dbReference type="RefSeq" id="XP_015270911.1">
    <property type="nucleotide sequence ID" value="XM_015415425.1"/>
</dbReference>
<dbReference type="RefSeq" id="XP_015270912.1">
    <property type="nucleotide sequence ID" value="XM_015415426.1"/>
</dbReference>
<organism evidence="2 4">
    <name type="scientific">Gekko japonicus</name>
    <name type="common">Schlegel's Japanese gecko</name>
    <dbReference type="NCBI Taxonomy" id="146911"/>
    <lineage>
        <taxon>Eukaryota</taxon>
        <taxon>Metazoa</taxon>
        <taxon>Chordata</taxon>
        <taxon>Craniata</taxon>
        <taxon>Vertebrata</taxon>
        <taxon>Euteleostomi</taxon>
        <taxon>Lepidosauria</taxon>
        <taxon>Squamata</taxon>
        <taxon>Bifurcata</taxon>
        <taxon>Gekkota</taxon>
        <taxon>Gekkonidae</taxon>
        <taxon>Gekkoninae</taxon>
        <taxon>Gekko</taxon>
    </lineage>
</organism>
<gene>
    <name evidence="3 4" type="primary">LOC107114007</name>
</gene>
<evidence type="ECO:0000313" key="2">
    <source>
        <dbReference type="Proteomes" id="UP000694871"/>
    </source>
</evidence>
<dbReference type="Proteomes" id="UP000694871">
    <property type="component" value="Unplaced"/>
</dbReference>
<feature type="compositionally biased region" description="Acidic residues" evidence="1">
    <location>
        <begin position="192"/>
        <end position="209"/>
    </location>
</feature>
<name>A0ABM1KB25_GEKJA</name>
<dbReference type="InterPro" id="IPR004244">
    <property type="entry name" value="Transposase_22"/>
</dbReference>
<sequence>MGAVREMAQQAKQKADNNEHKIKELTKNLARQSDRQRRRNIIIAGISEEITPMQLEQTLCQFFKENGVQVEQAEIERAHRLYKKQRGGEPRQVIIAFAREKLKDEVFSTLRRVKDLMFQGKKIFVSHDFSQETLQEKRRLKPYAHKLYKEGINFTWGYPITLIVFRDGKRYRARNPTEAKKMLNELGVDASNCEEGEMEYDSNPNEEGEEPRPHSSKRYRTDSRDASN</sequence>
<feature type="region of interest" description="Disordered" evidence="1">
    <location>
        <begin position="185"/>
        <end position="228"/>
    </location>
</feature>
<feature type="compositionally biased region" description="Basic and acidic residues" evidence="1">
    <location>
        <begin position="219"/>
        <end position="228"/>
    </location>
</feature>
<dbReference type="InterPro" id="IPR042566">
    <property type="entry name" value="L1_C"/>
</dbReference>
<evidence type="ECO:0000313" key="4">
    <source>
        <dbReference type="RefSeq" id="XP_015270912.1"/>
    </source>
</evidence>